<gene>
    <name evidence="10" type="ORF">SAMN05660299_01911</name>
</gene>
<feature type="DNA-binding region" description="OmpR/PhoB-type" evidence="7">
    <location>
        <begin position="129"/>
        <end position="227"/>
    </location>
</feature>
<sequence>MNIKDRVLIVEDEKRIGRFLQLELEHEGYDCIIEHNGTGALDRIGQDHFDLILLDIMLPDIDGLSICQRVREMSAVPILILSAKDDIETKVAGLDLGANDYLTKPFNSRELFARIRVLLRKRSSERLSENFLQLQNMILYLDRHEVQIENDVFTLTKKEFELLAYLVRNKNIVLTRDRILEEVWGYDYIGDTNVVDVYVRYLRSKIDETVGRKYIFTIRGVGYVAKD</sequence>
<dbReference type="GO" id="GO:0006355">
    <property type="term" value="P:regulation of DNA-templated transcription"/>
    <property type="evidence" value="ECO:0007669"/>
    <property type="project" value="InterPro"/>
</dbReference>
<reference evidence="10 11" key="1">
    <citation type="submission" date="2016-10" db="EMBL/GenBank/DDBJ databases">
        <authorList>
            <person name="de Groot N.N."/>
        </authorList>
    </citation>
    <scope>NUCLEOTIDE SEQUENCE [LARGE SCALE GENOMIC DNA]</scope>
    <source>
        <strain evidence="10 11">DSM 16981</strain>
    </source>
</reference>
<dbReference type="Gene3D" id="6.10.250.690">
    <property type="match status" value="1"/>
</dbReference>
<evidence type="ECO:0000259" key="8">
    <source>
        <dbReference type="PROSITE" id="PS50110"/>
    </source>
</evidence>
<dbReference type="GO" id="GO:0032993">
    <property type="term" value="C:protein-DNA complex"/>
    <property type="evidence" value="ECO:0007669"/>
    <property type="project" value="TreeGrafter"/>
</dbReference>
<dbReference type="STRING" id="349095.SAMN05660299_01911"/>
<dbReference type="PROSITE" id="PS51755">
    <property type="entry name" value="OMPR_PHOB"/>
    <property type="match status" value="1"/>
</dbReference>
<evidence type="ECO:0000313" key="11">
    <source>
        <dbReference type="Proteomes" id="UP000199309"/>
    </source>
</evidence>
<dbReference type="Pfam" id="PF00486">
    <property type="entry name" value="Trans_reg_C"/>
    <property type="match status" value="1"/>
</dbReference>
<dbReference type="SMART" id="SM00862">
    <property type="entry name" value="Trans_reg_C"/>
    <property type="match status" value="1"/>
</dbReference>
<dbReference type="Gene3D" id="3.40.50.2300">
    <property type="match status" value="1"/>
</dbReference>
<evidence type="ECO:0000313" key="10">
    <source>
        <dbReference type="EMBL" id="SDM99665.1"/>
    </source>
</evidence>
<dbReference type="AlphaFoldDB" id="A0A1G9XU19"/>
<dbReference type="InterPro" id="IPR001867">
    <property type="entry name" value="OmpR/PhoB-type_DNA-bd"/>
</dbReference>
<dbReference type="SUPFAM" id="SSF52172">
    <property type="entry name" value="CheY-like"/>
    <property type="match status" value="1"/>
</dbReference>
<feature type="domain" description="Response regulatory" evidence="8">
    <location>
        <begin position="6"/>
        <end position="119"/>
    </location>
</feature>
<dbReference type="CDD" id="cd17574">
    <property type="entry name" value="REC_OmpR"/>
    <property type="match status" value="1"/>
</dbReference>
<dbReference type="GO" id="GO:0000156">
    <property type="term" value="F:phosphorelay response regulator activity"/>
    <property type="evidence" value="ECO:0007669"/>
    <property type="project" value="TreeGrafter"/>
</dbReference>
<dbReference type="Gene3D" id="1.10.10.10">
    <property type="entry name" value="Winged helix-like DNA-binding domain superfamily/Winged helix DNA-binding domain"/>
    <property type="match status" value="1"/>
</dbReference>
<dbReference type="EMBL" id="FNHQ01000019">
    <property type="protein sequence ID" value="SDM99665.1"/>
    <property type="molecule type" value="Genomic_DNA"/>
</dbReference>
<proteinExistence type="predicted"/>
<dbReference type="InterPro" id="IPR036388">
    <property type="entry name" value="WH-like_DNA-bd_sf"/>
</dbReference>
<evidence type="ECO:0000256" key="3">
    <source>
        <dbReference type="ARBA" id="ARBA00023015"/>
    </source>
</evidence>
<dbReference type="GO" id="GO:0000976">
    <property type="term" value="F:transcription cis-regulatory region binding"/>
    <property type="evidence" value="ECO:0007669"/>
    <property type="project" value="TreeGrafter"/>
</dbReference>
<evidence type="ECO:0000256" key="2">
    <source>
        <dbReference type="ARBA" id="ARBA00023012"/>
    </source>
</evidence>
<evidence type="ECO:0000256" key="5">
    <source>
        <dbReference type="ARBA" id="ARBA00023163"/>
    </source>
</evidence>
<keyword evidence="5" id="KW-0804">Transcription</keyword>
<dbReference type="CDD" id="cd00383">
    <property type="entry name" value="trans_reg_C"/>
    <property type="match status" value="1"/>
</dbReference>
<dbReference type="PANTHER" id="PTHR48111">
    <property type="entry name" value="REGULATOR OF RPOS"/>
    <property type="match status" value="1"/>
</dbReference>
<dbReference type="SMART" id="SM00448">
    <property type="entry name" value="REC"/>
    <property type="match status" value="1"/>
</dbReference>
<evidence type="ECO:0000259" key="9">
    <source>
        <dbReference type="PROSITE" id="PS51755"/>
    </source>
</evidence>
<evidence type="ECO:0000256" key="4">
    <source>
        <dbReference type="ARBA" id="ARBA00023125"/>
    </source>
</evidence>
<feature type="domain" description="OmpR/PhoB-type" evidence="9">
    <location>
        <begin position="129"/>
        <end position="227"/>
    </location>
</feature>
<dbReference type="InterPro" id="IPR001789">
    <property type="entry name" value="Sig_transdc_resp-reg_receiver"/>
</dbReference>
<dbReference type="Proteomes" id="UP000199309">
    <property type="component" value="Unassembled WGS sequence"/>
</dbReference>
<dbReference type="InterPro" id="IPR011006">
    <property type="entry name" value="CheY-like_superfamily"/>
</dbReference>
<dbReference type="OrthoDB" id="25887at2"/>
<evidence type="ECO:0000256" key="6">
    <source>
        <dbReference type="PROSITE-ProRule" id="PRU00169"/>
    </source>
</evidence>
<accession>A0A1G9XU19</accession>
<dbReference type="InterPro" id="IPR039420">
    <property type="entry name" value="WalR-like"/>
</dbReference>
<evidence type="ECO:0000256" key="7">
    <source>
        <dbReference type="PROSITE-ProRule" id="PRU01091"/>
    </source>
</evidence>
<evidence type="ECO:0000256" key="1">
    <source>
        <dbReference type="ARBA" id="ARBA00022553"/>
    </source>
</evidence>
<keyword evidence="2" id="KW-0902">Two-component regulatory system</keyword>
<dbReference type="PROSITE" id="PS50110">
    <property type="entry name" value="RESPONSE_REGULATORY"/>
    <property type="match status" value="1"/>
</dbReference>
<dbReference type="PANTHER" id="PTHR48111:SF22">
    <property type="entry name" value="REGULATOR OF RPOS"/>
    <property type="match status" value="1"/>
</dbReference>
<dbReference type="RefSeq" id="WP_091651106.1">
    <property type="nucleotide sequence ID" value="NZ_FNHQ01000019.1"/>
</dbReference>
<protein>
    <submittedName>
        <fullName evidence="10">DNA-binding response regulator, OmpR family, contains REC and winged-helix (WHTH) domain</fullName>
    </submittedName>
</protein>
<keyword evidence="4 7" id="KW-0238">DNA-binding</keyword>
<dbReference type="GO" id="GO:0005829">
    <property type="term" value="C:cytosol"/>
    <property type="evidence" value="ECO:0007669"/>
    <property type="project" value="TreeGrafter"/>
</dbReference>
<keyword evidence="1 6" id="KW-0597">Phosphoprotein</keyword>
<keyword evidence="11" id="KW-1185">Reference proteome</keyword>
<dbReference type="FunFam" id="1.10.10.10:FF:000005">
    <property type="entry name" value="Two-component system response regulator"/>
    <property type="match status" value="1"/>
</dbReference>
<keyword evidence="3" id="KW-0805">Transcription regulation</keyword>
<organism evidence="10 11">
    <name type="scientific">Megasphaera paucivorans</name>
    <dbReference type="NCBI Taxonomy" id="349095"/>
    <lineage>
        <taxon>Bacteria</taxon>
        <taxon>Bacillati</taxon>
        <taxon>Bacillota</taxon>
        <taxon>Negativicutes</taxon>
        <taxon>Veillonellales</taxon>
        <taxon>Veillonellaceae</taxon>
        <taxon>Megasphaera</taxon>
    </lineage>
</organism>
<dbReference type="Pfam" id="PF00072">
    <property type="entry name" value="Response_reg"/>
    <property type="match status" value="1"/>
</dbReference>
<dbReference type="FunFam" id="3.40.50.2300:FF:000001">
    <property type="entry name" value="DNA-binding response regulator PhoB"/>
    <property type="match status" value="1"/>
</dbReference>
<name>A0A1G9XU19_9FIRM</name>
<feature type="modified residue" description="4-aspartylphosphate" evidence="6">
    <location>
        <position position="55"/>
    </location>
</feature>